<dbReference type="KEGG" id="chq:AQ619_16205"/>
<evidence type="ECO:0000313" key="2">
    <source>
        <dbReference type="EMBL" id="ALL14781.1"/>
    </source>
</evidence>
<organism evidence="2 3">
    <name type="scientific">Caulobacter henricii</name>
    <dbReference type="NCBI Taxonomy" id="69395"/>
    <lineage>
        <taxon>Bacteria</taxon>
        <taxon>Pseudomonadati</taxon>
        <taxon>Pseudomonadota</taxon>
        <taxon>Alphaproteobacteria</taxon>
        <taxon>Caulobacterales</taxon>
        <taxon>Caulobacteraceae</taxon>
        <taxon>Caulobacter</taxon>
    </lineage>
</organism>
<keyword evidence="3" id="KW-1185">Reference proteome</keyword>
<dbReference type="PROSITE" id="PS51257">
    <property type="entry name" value="PROKAR_LIPOPROTEIN"/>
    <property type="match status" value="1"/>
</dbReference>
<reference evidence="2 3" key="1">
    <citation type="submission" date="2015-10" db="EMBL/GenBank/DDBJ databases">
        <title>Conservation of the essential genome among Caulobacter and Brevundimonas species.</title>
        <authorList>
            <person name="Scott D."/>
            <person name="Ely B."/>
        </authorList>
    </citation>
    <scope>NUCLEOTIDE SEQUENCE [LARGE SCALE GENOMIC DNA]</scope>
    <source>
        <strain evidence="2 3">CB4</strain>
    </source>
</reference>
<sequence>MPRTAALTVMLLVLAACGPSPMGASDDAAPPADAPASARTPNYAGDLDVLGTEPFWSVKIRAAGLTLTRPDAPDVVNANPGVRLDGTQGVWDSNGAEADKGRLVVRLTPGVCTDGMSDRIYRFYAEVWIDGETLKGCAEHTAILAAQPKP</sequence>
<evidence type="ECO:0008006" key="4">
    <source>
        <dbReference type="Google" id="ProtNLM"/>
    </source>
</evidence>
<keyword evidence="1" id="KW-0732">Signal</keyword>
<dbReference type="RefSeq" id="WP_062150063.1">
    <property type="nucleotide sequence ID" value="NZ_CP013002.1"/>
</dbReference>
<accession>A0A0P0P303</accession>
<dbReference type="EMBL" id="CP013002">
    <property type="protein sequence ID" value="ALL14781.1"/>
    <property type="molecule type" value="Genomic_DNA"/>
</dbReference>
<feature type="chain" id="PRO_5006052728" description="Lipoprotein" evidence="1">
    <location>
        <begin position="25"/>
        <end position="150"/>
    </location>
</feature>
<dbReference type="Proteomes" id="UP000056905">
    <property type="component" value="Chromosome"/>
</dbReference>
<dbReference type="STRING" id="69395.AQ619_16205"/>
<evidence type="ECO:0000313" key="3">
    <source>
        <dbReference type="Proteomes" id="UP000056905"/>
    </source>
</evidence>
<name>A0A0P0P303_9CAUL</name>
<protein>
    <recommendedName>
        <fullName evidence="4">Lipoprotein</fullName>
    </recommendedName>
</protein>
<gene>
    <name evidence="2" type="ORF">AQ619_16205</name>
</gene>
<proteinExistence type="predicted"/>
<evidence type="ECO:0000256" key="1">
    <source>
        <dbReference type="SAM" id="SignalP"/>
    </source>
</evidence>
<feature type="signal peptide" evidence="1">
    <location>
        <begin position="1"/>
        <end position="24"/>
    </location>
</feature>
<dbReference type="AlphaFoldDB" id="A0A0P0P303"/>